<dbReference type="Pfam" id="PF06140">
    <property type="entry name" value="Ifi-6-16"/>
    <property type="match status" value="1"/>
</dbReference>
<comment type="similarity">
    <text evidence="2">Belongs to the IFI6/IFI27 family.</text>
</comment>
<dbReference type="Gene3D" id="6.10.110.10">
    <property type="match status" value="1"/>
</dbReference>
<feature type="transmembrane region" description="Helical" evidence="6">
    <location>
        <begin position="53"/>
        <end position="77"/>
    </location>
</feature>
<reference evidence="7 8" key="1">
    <citation type="submission" date="2024-01" db="EMBL/GenBank/DDBJ databases">
        <title>A draft genome for the cacao thread blight pathogen Marasmiellus scandens.</title>
        <authorList>
            <person name="Baruah I.K."/>
            <person name="Leung J."/>
            <person name="Bukari Y."/>
            <person name="Amoako-Attah I."/>
            <person name="Meinhardt L.W."/>
            <person name="Bailey B.A."/>
            <person name="Cohen S.P."/>
        </authorList>
    </citation>
    <scope>NUCLEOTIDE SEQUENCE [LARGE SCALE GENOMIC DNA]</scope>
    <source>
        <strain evidence="7 8">GH-19</strain>
    </source>
</reference>
<protein>
    <submittedName>
        <fullName evidence="7">Uncharacterized protein</fullName>
    </submittedName>
</protein>
<accession>A0ABR1JL40</accession>
<organism evidence="7 8">
    <name type="scientific">Marasmiellus scandens</name>
    <dbReference type="NCBI Taxonomy" id="2682957"/>
    <lineage>
        <taxon>Eukaryota</taxon>
        <taxon>Fungi</taxon>
        <taxon>Dikarya</taxon>
        <taxon>Basidiomycota</taxon>
        <taxon>Agaricomycotina</taxon>
        <taxon>Agaricomycetes</taxon>
        <taxon>Agaricomycetidae</taxon>
        <taxon>Agaricales</taxon>
        <taxon>Marasmiineae</taxon>
        <taxon>Omphalotaceae</taxon>
        <taxon>Marasmiellus</taxon>
    </lineage>
</organism>
<dbReference type="InterPro" id="IPR009311">
    <property type="entry name" value="IFI6/IFI27-like"/>
</dbReference>
<evidence type="ECO:0000313" key="8">
    <source>
        <dbReference type="Proteomes" id="UP001498398"/>
    </source>
</evidence>
<keyword evidence="8" id="KW-1185">Reference proteome</keyword>
<dbReference type="InterPro" id="IPR038213">
    <property type="entry name" value="IFI6/IFI27-like_sf"/>
</dbReference>
<keyword evidence="3 6" id="KW-0812">Transmembrane</keyword>
<gene>
    <name evidence="7" type="ORF">VKT23_007782</name>
</gene>
<evidence type="ECO:0000256" key="5">
    <source>
        <dbReference type="ARBA" id="ARBA00023136"/>
    </source>
</evidence>
<comment type="caution">
    <text evidence="7">The sequence shown here is derived from an EMBL/GenBank/DDBJ whole genome shotgun (WGS) entry which is preliminary data.</text>
</comment>
<evidence type="ECO:0000256" key="6">
    <source>
        <dbReference type="SAM" id="Phobius"/>
    </source>
</evidence>
<name>A0ABR1JL40_9AGAR</name>
<keyword evidence="4 6" id="KW-1133">Transmembrane helix</keyword>
<proteinExistence type="inferred from homology"/>
<sequence>MSNNRLERLNLNLTPIQIAKLAGKALLAVGSSLILPSLGTVIINAIGFTAMGVVAGSLAAGIQSLIYGGATGGLFAMQPFFGIKCNSQSQCLCVE</sequence>
<evidence type="ECO:0000256" key="2">
    <source>
        <dbReference type="ARBA" id="ARBA00007262"/>
    </source>
</evidence>
<dbReference type="Proteomes" id="UP001498398">
    <property type="component" value="Unassembled WGS sequence"/>
</dbReference>
<feature type="transmembrane region" description="Helical" evidence="6">
    <location>
        <begin position="21"/>
        <end position="47"/>
    </location>
</feature>
<evidence type="ECO:0000313" key="7">
    <source>
        <dbReference type="EMBL" id="KAK7462178.1"/>
    </source>
</evidence>
<dbReference type="EMBL" id="JBANRG010000011">
    <property type="protein sequence ID" value="KAK7462178.1"/>
    <property type="molecule type" value="Genomic_DNA"/>
</dbReference>
<evidence type="ECO:0000256" key="4">
    <source>
        <dbReference type="ARBA" id="ARBA00022989"/>
    </source>
</evidence>
<comment type="subcellular location">
    <subcellularLocation>
        <location evidence="1">Membrane</location>
        <topology evidence="1">Multi-pass membrane protein</topology>
    </subcellularLocation>
</comment>
<keyword evidence="5 6" id="KW-0472">Membrane</keyword>
<evidence type="ECO:0000256" key="1">
    <source>
        <dbReference type="ARBA" id="ARBA00004141"/>
    </source>
</evidence>
<evidence type="ECO:0000256" key="3">
    <source>
        <dbReference type="ARBA" id="ARBA00022692"/>
    </source>
</evidence>